<organism evidence="11 12">
    <name type="scientific">Exobacillus caeni</name>
    <dbReference type="NCBI Taxonomy" id="2574798"/>
    <lineage>
        <taxon>Bacteria</taxon>
        <taxon>Bacillati</taxon>
        <taxon>Bacillota</taxon>
        <taxon>Bacilli</taxon>
        <taxon>Bacillales</taxon>
        <taxon>Guptibacillaceae</taxon>
        <taxon>Exobacillus</taxon>
    </lineage>
</organism>
<dbReference type="AlphaFoldDB" id="A0A5R9EWV3"/>
<proteinExistence type="inferred from homology"/>
<dbReference type="InterPro" id="IPR008844">
    <property type="entry name" value="Spore_GerAC-like"/>
</dbReference>
<dbReference type="Pfam" id="PF05504">
    <property type="entry name" value="Spore_GerAC"/>
    <property type="match status" value="1"/>
</dbReference>
<comment type="caution">
    <text evidence="11">The sequence shown here is derived from an EMBL/GenBank/DDBJ whole genome shotgun (WGS) entry which is preliminary data.</text>
</comment>
<name>A0A5R9EWV3_9BACL</name>
<keyword evidence="3" id="KW-0309">Germination</keyword>
<dbReference type="Proteomes" id="UP000308230">
    <property type="component" value="Unassembled WGS sequence"/>
</dbReference>
<keyword evidence="12" id="KW-1185">Reference proteome</keyword>
<comment type="similarity">
    <text evidence="2">Belongs to the GerABKC lipoprotein family.</text>
</comment>
<dbReference type="PANTHER" id="PTHR35789">
    <property type="entry name" value="SPORE GERMINATION PROTEIN B3"/>
    <property type="match status" value="1"/>
</dbReference>
<dbReference type="InterPro" id="IPR038501">
    <property type="entry name" value="Spore_GerAC_C_sf"/>
</dbReference>
<dbReference type="OrthoDB" id="9816067at2"/>
<protein>
    <submittedName>
        <fullName evidence="11">Ger(X)C family spore germination protein</fullName>
    </submittedName>
</protein>
<dbReference type="Gene3D" id="6.20.190.10">
    <property type="entry name" value="Nutrient germinant receptor protein C, domain 1"/>
    <property type="match status" value="1"/>
</dbReference>
<evidence type="ECO:0000313" key="11">
    <source>
        <dbReference type="EMBL" id="TLS35341.1"/>
    </source>
</evidence>
<dbReference type="InterPro" id="IPR046953">
    <property type="entry name" value="Spore_GerAC-like_C"/>
</dbReference>
<keyword evidence="4" id="KW-0732">Signal</keyword>
<dbReference type="PANTHER" id="PTHR35789:SF1">
    <property type="entry name" value="SPORE GERMINATION PROTEIN B3"/>
    <property type="match status" value="1"/>
</dbReference>
<dbReference type="GO" id="GO:0016020">
    <property type="term" value="C:membrane"/>
    <property type="evidence" value="ECO:0007669"/>
    <property type="project" value="UniProtKB-SubCell"/>
</dbReference>
<dbReference type="GO" id="GO:0009847">
    <property type="term" value="P:spore germination"/>
    <property type="evidence" value="ECO:0007669"/>
    <property type="project" value="InterPro"/>
</dbReference>
<dbReference type="Pfam" id="PF25198">
    <property type="entry name" value="Spore_GerAC_N"/>
    <property type="match status" value="1"/>
</dbReference>
<feature type="transmembrane region" description="Helical" evidence="8">
    <location>
        <begin position="20"/>
        <end position="39"/>
    </location>
</feature>
<evidence type="ECO:0000313" key="12">
    <source>
        <dbReference type="Proteomes" id="UP000308230"/>
    </source>
</evidence>
<feature type="domain" description="Spore germination protein N-terminal" evidence="10">
    <location>
        <begin position="38"/>
        <end position="216"/>
    </location>
</feature>
<evidence type="ECO:0000256" key="2">
    <source>
        <dbReference type="ARBA" id="ARBA00007886"/>
    </source>
</evidence>
<evidence type="ECO:0000256" key="8">
    <source>
        <dbReference type="SAM" id="Phobius"/>
    </source>
</evidence>
<evidence type="ECO:0000259" key="10">
    <source>
        <dbReference type="Pfam" id="PF25198"/>
    </source>
</evidence>
<sequence>MVGRSKKKEKGRWLTMKAVYTIFIFTVMVFTLAGCSGRIELNDLLLITSVGIDKGEGDRVKLTFQATNPQAQAGGQGSSGAGGSTNPDYTFESEGYSVNEAVNNARNFISRKLFFSQMSMLVVGEEMAKEKGVKEILDFLERHYEIRDNYFFLIAKDSSAKEILSTLTPIENNSSKTIEKLINISEGSVGIKDGITLENFIRWLYGEKRSPVALGIKKKEKNSNVSNFDTLNDIDGNPNSIQLTGLALFNEDKQVDWFTKKESSAWGVLTGRSADIQNFTFHCPDGDGRIGILLKDIKGKAVPTLKGNQLTYRIKMSGQMNLQEMSCRLKLTEEQGANAIQTAVSKGLEKQLVETVRKAQKLKLDFFGIQSQLFKNHPKSWEKQKDNWEALYQEMKVKADVQVYIESPGARLENNYESK</sequence>
<comment type="subcellular location">
    <subcellularLocation>
        <location evidence="1">Membrane</location>
        <topology evidence="1">Lipid-anchor</topology>
    </subcellularLocation>
</comment>
<gene>
    <name evidence="11" type="ORF">FCL54_20860</name>
</gene>
<dbReference type="PROSITE" id="PS51257">
    <property type="entry name" value="PROKAR_LIPOPROTEIN"/>
    <property type="match status" value="1"/>
</dbReference>
<evidence type="ECO:0000256" key="7">
    <source>
        <dbReference type="ARBA" id="ARBA00023288"/>
    </source>
</evidence>
<dbReference type="InterPro" id="IPR057336">
    <property type="entry name" value="GerAC_N"/>
</dbReference>
<evidence type="ECO:0000256" key="6">
    <source>
        <dbReference type="ARBA" id="ARBA00023139"/>
    </source>
</evidence>
<keyword evidence="8" id="KW-1133">Transmembrane helix</keyword>
<evidence type="ECO:0000256" key="1">
    <source>
        <dbReference type="ARBA" id="ARBA00004635"/>
    </source>
</evidence>
<dbReference type="Gene3D" id="3.30.300.210">
    <property type="entry name" value="Nutrient germinant receptor protein C, domain 3"/>
    <property type="match status" value="1"/>
</dbReference>
<keyword evidence="5 8" id="KW-0472">Membrane</keyword>
<dbReference type="NCBIfam" id="TIGR02887">
    <property type="entry name" value="spore_ger_x_C"/>
    <property type="match status" value="1"/>
</dbReference>
<feature type="domain" description="Spore germination GerAC-like C-terminal" evidence="9">
    <location>
        <begin position="244"/>
        <end position="409"/>
    </location>
</feature>
<dbReference type="EMBL" id="SWLG01000023">
    <property type="protein sequence ID" value="TLS35341.1"/>
    <property type="molecule type" value="Genomic_DNA"/>
</dbReference>
<evidence type="ECO:0000256" key="4">
    <source>
        <dbReference type="ARBA" id="ARBA00022729"/>
    </source>
</evidence>
<evidence type="ECO:0000259" key="9">
    <source>
        <dbReference type="Pfam" id="PF05504"/>
    </source>
</evidence>
<keyword evidence="6" id="KW-0564">Palmitate</keyword>
<keyword evidence="7" id="KW-0449">Lipoprotein</keyword>
<reference evidence="11 12" key="1">
    <citation type="submission" date="2019-04" db="EMBL/GenBank/DDBJ databases">
        <title>Bacillus caeni sp. nov., a bacterium isolated from mangrove sediment.</title>
        <authorList>
            <person name="Huang H."/>
            <person name="Mo K."/>
            <person name="Hu Y."/>
        </authorList>
    </citation>
    <scope>NUCLEOTIDE SEQUENCE [LARGE SCALE GENOMIC DNA]</scope>
    <source>
        <strain evidence="11 12">HB172195</strain>
    </source>
</reference>
<accession>A0A5R9EWV3</accession>
<keyword evidence="8" id="KW-0812">Transmembrane</keyword>
<evidence type="ECO:0000256" key="5">
    <source>
        <dbReference type="ARBA" id="ARBA00023136"/>
    </source>
</evidence>
<evidence type="ECO:0000256" key="3">
    <source>
        <dbReference type="ARBA" id="ARBA00022544"/>
    </source>
</evidence>